<evidence type="ECO:0008006" key="8">
    <source>
        <dbReference type="Google" id="ProtNLM"/>
    </source>
</evidence>
<gene>
    <name evidence="6" type="ORF">LUZ62_052355</name>
</gene>
<dbReference type="Gene3D" id="3.20.20.80">
    <property type="entry name" value="Glycosidases"/>
    <property type="match status" value="1"/>
</dbReference>
<evidence type="ECO:0000256" key="5">
    <source>
        <dbReference type="SAM" id="SignalP"/>
    </source>
</evidence>
<evidence type="ECO:0000313" key="7">
    <source>
        <dbReference type="Proteomes" id="UP001140206"/>
    </source>
</evidence>
<feature type="signal peptide" evidence="5">
    <location>
        <begin position="1"/>
        <end position="27"/>
    </location>
</feature>
<dbReference type="EMBL" id="JAMFTS010000002">
    <property type="protein sequence ID" value="KAJ4801109.1"/>
    <property type="molecule type" value="Genomic_DNA"/>
</dbReference>
<dbReference type="GO" id="GO:0042973">
    <property type="term" value="F:glucan endo-1,3-beta-D-glucosidase activity"/>
    <property type="evidence" value="ECO:0007669"/>
    <property type="project" value="UniProtKB-ARBA"/>
</dbReference>
<feature type="chain" id="PRO_5043731549" description="Beta-1,3-glucanase" evidence="5">
    <location>
        <begin position="28"/>
        <end position="408"/>
    </location>
</feature>
<dbReference type="PANTHER" id="PTHR32227">
    <property type="entry name" value="GLUCAN ENDO-1,3-BETA-GLUCOSIDASE BG1-RELATED-RELATED"/>
    <property type="match status" value="1"/>
</dbReference>
<protein>
    <recommendedName>
        <fullName evidence="8">Beta-1,3-glucanase</fullName>
    </recommendedName>
</protein>
<keyword evidence="3" id="KW-0326">Glycosidase</keyword>
<proteinExistence type="inferred from homology"/>
<dbReference type="Proteomes" id="UP001140206">
    <property type="component" value="Chromosome 2"/>
</dbReference>
<reference evidence="6" key="1">
    <citation type="submission" date="2022-08" db="EMBL/GenBank/DDBJ databases">
        <authorList>
            <person name="Marques A."/>
        </authorList>
    </citation>
    <scope>NUCLEOTIDE SEQUENCE</scope>
    <source>
        <strain evidence="6">RhyPub2mFocal</strain>
        <tissue evidence="6">Leaves</tissue>
    </source>
</reference>
<name>A0AAV8G5X5_9POAL</name>
<organism evidence="6 7">
    <name type="scientific">Rhynchospora pubera</name>
    <dbReference type="NCBI Taxonomy" id="906938"/>
    <lineage>
        <taxon>Eukaryota</taxon>
        <taxon>Viridiplantae</taxon>
        <taxon>Streptophyta</taxon>
        <taxon>Embryophyta</taxon>
        <taxon>Tracheophyta</taxon>
        <taxon>Spermatophyta</taxon>
        <taxon>Magnoliopsida</taxon>
        <taxon>Liliopsida</taxon>
        <taxon>Poales</taxon>
        <taxon>Cyperaceae</taxon>
        <taxon>Cyperoideae</taxon>
        <taxon>Rhynchosporeae</taxon>
        <taxon>Rhynchospora</taxon>
    </lineage>
</organism>
<comment type="similarity">
    <text evidence="1 4">Belongs to the glycosyl hydrolase 17 family.</text>
</comment>
<keyword evidence="2" id="KW-0378">Hydrolase</keyword>
<dbReference type="FunFam" id="3.20.20.80:FF:000010">
    <property type="entry name" value="glucan endo-1,3-beta-glucosidase, basic"/>
    <property type="match status" value="1"/>
</dbReference>
<dbReference type="GO" id="GO:0005975">
    <property type="term" value="P:carbohydrate metabolic process"/>
    <property type="evidence" value="ECO:0007669"/>
    <property type="project" value="InterPro"/>
</dbReference>
<comment type="caution">
    <text evidence="6">The sequence shown here is derived from an EMBL/GenBank/DDBJ whole genome shotgun (WGS) entry which is preliminary data.</text>
</comment>
<sequence>MARKNAFSLVAFALFVLLAANLTSVESIGVCYGMIGDNLPSPSDVVGHYQLKGIRAMRIYFPDQDTFNALKGTGIDLAMDVPNDVLPSLANDASAAANWVQNNILAHDGVSFKYIVVGNELFGDAANDILPAMSKIWDALCSAGRCNQIQVSTAVSFAVVKNSYPPSSGEFGESFMFPIVNFLKNTGNPLMVSIYPYFSYVQDQAEIPLDYALFTSTAPQFSDGPYQYQNLFDAMVDSVYSALEKAGANPALEKKAGGNLAVDYSVSLIAVESGWPGSGGNPVGASLAVGATLSNAQTYNQNLINHVRNGTPKRPGNLETYIFAMFNENKKEGDEVERHFGLFNPDLTPIYPLNFNLKHGKVLYCLIFAFAGFLNYRCSSSRTCIQLINCAYYFVMDISTINKVCLLL</sequence>
<dbReference type="InterPro" id="IPR000490">
    <property type="entry name" value="Glyco_hydro_17"/>
</dbReference>
<accession>A0AAV8G5X5</accession>
<dbReference type="InterPro" id="IPR017853">
    <property type="entry name" value="GH"/>
</dbReference>
<keyword evidence="5" id="KW-0732">Signal</keyword>
<dbReference type="AlphaFoldDB" id="A0AAV8G5X5"/>
<evidence type="ECO:0000256" key="1">
    <source>
        <dbReference type="ARBA" id="ARBA00008773"/>
    </source>
</evidence>
<dbReference type="InterPro" id="IPR044965">
    <property type="entry name" value="Glyco_hydro_17_plant"/>
</dbReference>
<dbReference type="SUPFAM" id="SSF51445">
    <property type="entry name" value="(Trans)glycosidases"/>
    <property type="match status" value="1"/>
</dbReference>
<evidence type="ECO:0000256" key="2">
    <source>
        <dbReference type="ARBA" id="ARBA00022801"/>
    </source>
</evidence>
<evidence type="ECO:0000313" key="6">
    <source>
        <dbReference type="EMBL" id="KAJ4801109.1"/>
    </source>
</evidence>
<evidence type="ECO:0000256" key="4">
    <source>
        <dbReference type="RuleBase" id="RU004335"/>
    </source>
</evidence>
<keyword evidence="7" id="KW-1185">Reference proteome</keyword>
<evidence type="ECO:0000256" key="3">
    <source>
        <dbReference type="ARBA" id="ARBA00023295"/>
    </source>
</evidence>
<dbReference type="Pfam" id="PF00332">
    <property type="entry name" value="Glyco_hydro_17"/>
    <property type="match status" value="1"/>
</dbReference>